<keyword evidence="4" id="KW-1185">Reference proteome</keyword>
<accession>A0AA39T725</accession>
<keyword evidence="2" id="KW-0812">Transmembrane</keyword>
<evidence type="ECO:0000256" key="2">
    <source>
        <dbReference type="SAM" id="Phobius"/>
    </source>
</evidence>
<dbReference type="Proteomes" id="UP001175211">
    <property type="component" value="Unassembled WGS sequence"/>
</dbReference>
<dbReference type="EMBL" id="JAUEPS010000001">
    <property type="protein sequence ID" value="KAK0469001.1"/>
    <property type="molecule type" value="Genomic_DNA"/>
</dbReference>
<evidence type="ECO:0000313" key="3">
    <source>
        <dbReference type="EMBL" id="KAK0469001.1"/>
    </source>
</evidence>
<name>A0AA39T725_ARMTA</name>
<keyword evidence="2" id="KW-1133">Transmembrane helix</keyword>
<dbReference type="AlphaFoldDB" id="A0AA39T725"/>
<feature type="region of interest" description="Disordered" evidence="1">
    <location>
        <begin position="146"/>
        <end position="165"/>
    </location>
</feature>
<protein>
    <submittedName>
        <fullName evidence="3">Uncharacterized protein</fullName>
    </submittedName>
</protein>
<feature type="transmembrane region" description="Helical" evidence="2">
    <location>
        <begin position="123"/>
        <end position="143"/>
    </location>
</feature>
<organism evidence="3 4">
    <name type="scientific">Armillaria tabescens</name>
    <name type="common">Ringless honey mushroom</name>
    <name type="synonym">Agaricus tabescens</name>
    <dbReference type="NCBI Taxonomy" id="1929756"/>
    <lineage>
        <taxon>Eukaryota</taxon>
        <taxon>Fungi</taxon>
        <taxon>Dikarya</taxon>
        <taxon>Basidiomycota</taxon>
        <taxon>Agaricomycotina</taxon>
        <taxon>Agaricomycetes</taxon>
        <taxon>Agaricomycetidae</taxon>
        <taxon>Agaricales</taxon>
        <taxon>Marasmiineae</taxon>
        <taxon>Physalacriaceae</taxon>
        <taxon>Desarmillaria</taxon>
    </lineage>
</organism>
<evidence type="ECO:0000256" key="1">
    <source>
        <dbReference type="SAM" id="MobiDB-lite"/>
    </source>
</evidence>
<sequence>MRERPFTTYDFIMQLDSADMGIFIEEPRRGASCATLLLKTLKTRYDFLLRGLGNIHVECVEYRKSNSLFEDSEHEYLVVTVKESSRFMRTGFLLVDRLDDDPPFSDTSAPSYFGSILSSITQWVWSLLLTVLYFFIGPVPWLFAPSSTTSPPPTATSSRPHRRRKKWDPIDTRERLVVLRNIEDALDVQGQCAYDVLMTMDLRQAPRQVTFEDFLLLVRTTSRNAPLHNQCFWLAYTIWKVLALETGAPVERTRRAVRQGKHSSWLWLSGKHSFDGDNEVNGVSTPETIKLQWEVAKVFANQEWAASLQALRALQRSPSTGTSSPSTDRGRNQ</sequence>
<dbReference type="RefSeq" id="XP_060338794.1">
    <property type="nucleotide sequence ID" value="XM_060480500.1"/>
</dbReference>
<reference evidence="3" key="1">
    <citation type="submission" date="2023-06" db="EMBL/GenBank/DDBJ databases">
        <authorList>
            <consortium name="Lawrence Berkeley National Laboratory"/>
            <person name="Ahrendt S."/>
            <person name="Sahu N."/>
            <person name="Indic B."/>
            <person name="Wong-Bajracharya J."/>
            <person name="Merenyi Z."/>
            <person name="Ke H.-M."/>
            <person name="Monk M."/>
            <person name="Kocsube S."/>
            <person name="Drula E."/>
            <person name="Lipzen A."/>
            <person name="Balint B."/>
            <person name="Henrissat B."/>
            <person name="Andreopoulos B."/>
            <person name="Martin F.M."/>
            <person name="Harder C.B."/>
            <person name="Rigling D."/>
            <person name="Ford K.L."/>
            <person name="Foster G.D."/>
            <person name="Pangilinan J."/>
            <person name="Papanicolaou A."/>
            <person name="Barry K."/>
            <person name="LaButti K."/>
            <person name="Viragh M."/>
            <person name="Koriabine M."/>
            <person name="Yan M."/>
            <person name="Riley R."/>
            <person name="Champramary S."/>
            <person name="Plett K.L."/>
            <person name="Tsai I.J."/>
            <person name="Slot J."/>
            <person name="Sipos G."/>
            <person name="Plett J."/>
            <person name="Nagy L.G."/>
            <person name="Grigoriev I.V."/>
        </authorList>
    </citation>
    <scope>NUCLEOTIDE SEQUENCE</scope>
    <source>
        <strain evidence="3">CCBAS 213</strain>
    </source>
</reference>
<keyword evidence="2" id="KW-0472">Membrane</keyword>
<comment type="caution">
    <text evidence="3">The sequence shown here is derived from an EMBL/GenBank/DDBJ whole genome shotgun (WGS) entry which is preliminary data.</text>
</comment>
<evidence type="ECO:0000313" key="4">
    <source>
        <dbReference type="Proteomes" id="UP001175211"/>
    </source>
</evidence>
<gene>
    <name evidence="3" type="ORF">EV420DRAFT_1756845</name>
</gene>
<proteinExistence type="predicted"/>
<dbReference type="GeneID" id="85364048"/>